<feature type="compositionally biased region" description="Low complexity" evidence="1">
    <location>
        <begin position="296"/>
        <end position="306"/>
    </location>
</feature>
<feature type="region of interest" description="Disordered" evidence="1">
    <location>
        <begin position="690"/>
        <end position="726"/>
    </location>
</feature>
<proteinExistence type="predicted"/>
<organism evidence="2 3">
    <name type="scientific">Strigomonas culicis</name>
    <dbReference type="NCBI Taxonomy" id="28005"/>
    <lineage>
        <taxon>Eukaryota</taxon>
        <taxon>Discoba</taxon>
        <taxon>Euglenozoa</taxon>
        <taxon>Kinetoplastea</taxon>
        <taxon>Metakinetoplastina</taxon>
        <taxon>Trypanosomatida</taxon>
        <taxon>Trypanosomatidae</taxon>
        <taxon>Strigomonadinae</taxon>
        <taxon>Strigomonas</taxon>
    </lineage>
</organism>
<accession>S9TLI8</accession>
<name>S9TLI8_9TRYP</name>
<evidence type="ECO:0000313" key="2">
    <source>
        <dbReference type="EMBL" id="EPY17223.1"/>
    </source>
</evidence>
<feature type="compositionally biased region" description="Gly residues" evidence="1">
    <location>
        <begin position="41"/>
        <end position="51"/>
    </location>
</feature>
<comment type="caution">
    <text evidence="2">The sequence shown here is derived from an EMBL/GenBank/DDBJ whole genome shotgun (WGS) entry which is preliminary data.</text>
</comment>
<dbReference type="OrthoDB" id="10687803at2759"/>
<feature type="compositionally biased region" description="Low complexity" evidence="1">
    <location>
        <begin position="692"/>
        <end position="717"/>
    </location>
</feature>
<feature type="region of interest" description="Disordered" evidence="1">
    <location>
        <begin position="282"/>
        <end position="306"/>
    </location>
</feature>
<keyword evidence="3" id="KW-1185">Reference proteome</keyword>
<feature type="region of interest" description="Disordered" evidence="1">
    <location>
        <begin position="494"/>
        <end position="524"/>
    </location>
</feature>
<feature type="compositionally biased region" description="Low complexity" evidence="1">
    <location>
        <begin position="162"/>
        <end position="176"/>
    </location>
</feature>
<gene>
    <name evidence="2" type="ORF">STCU_10755</name>
</gene>
<dbReference type="EMBL" id="ATMH01010604">
    <property type="protein sequence ID" value="EPY17223.1"/>
    <property type="molecule type" value="Genomic_DNA"/>
</dbReference>
<feature type="region of interest" description="Disordered" evidence="1">
    <location>
        <begin position="461"/>
        <end position="481"/>
    </location>
</feature>
<evidence type="ECO:0000256" key="1">
    <source>
        <dbReference type="SAM" id="MobiDB-lite"/>
    </source>
</evidence>
<protein>
    <submittedName>
        <fullName evidence="2">Uncharacterized protein</fullName>
    </submittedName>
</protein>
<feature type="compositionally biased region" description="Low complexity" evidence="1">
    <location>
        <begin position="497"/>
        <end position="521"/>
    </location>
</feature>
<dbReference type="AlphaFoldDB" id="S9TLI8"/>
<feature type="region of interest" description="Disordered" evidence="1">
    <location>
        <begin position="162"/>
        <end position="222"/>
    </location>
</feature>
<feature type="compositionally biased region" description="Acidic residues" evidence="1">
    <location>
        <begin position="24"/>
        <end position="35"/>
    </location>
</feature>
<feature type="region of interest" description="Disordered" evidence="1">
    <location>
        <begin position="371"/>
        <end position="409"/>
    </location>
</feature>
<reference evidence="2 3" key="1">
    <citation type="journal article" date="2013" name="PLoS ONE">
        <title>Predicting the Proteins of Angomonas deanei, Strigomonas culicis and Their Respective Endosymbionts Reveals New Aspects of the Trypanosomatidae Family.</title>
        <authorList>
            <person name="Motta M.C."/>
            <person name="Martins A.C."/>
            <person name="de Souza S.S."/>
            <person name="Catta-Preta C.M."/>
            <person name="Silva R."/>
            <person name="Klein C.C."/>
            <person name="de Almeida L.G."/>
            <person name="de Lima Cunha O."/>
            <person name="Ciapina L.P."/>
            <person name="Brocchi M."/>
            <person name="Colabardini A.C."/>
            <person name="de Araujo Lima B."/>
            <person name="Machado C.R."/>
            <person name="de Almeida Soares C.M."/>
            <person name="Probst C.M."/>
            <person name="de Menezes C.B."/>
            <person name="Thompson C.E."/>
            <person name="Bartholomeu D.C."/>
            <person name="Gradia D.F."/>
            <person name="Pavoni D.P."/>
            <person name="Grisard E.C."/>
            <person name="Fantinatti-Garboggini F."/>
            <person name="Marchini F.K."/>
            <person name="Rodrigues-Luiz G.F."/>
            <person name="Wagner G."/>
            <person name="Goldman G.H."/>
            <person name="Fietto J.L."/>
            <person name="Elias M.C."/>
            <person name="Goldman M.H."/>
            <person name="Sagot M.F."/>
            <person name="Pereira M."/>
            <person name="Stoco P.H."/>
            <person name="de Mendonca-Neto R.P."/>
            <person name="Teixeira S.M."/>
            <person name="Maciel T.E."/>
            <person name="de Oliveira Mendes T.A."/>
            <person name="Urmenyi T.P."/>
            <person name="de Souza W."/>
            <person name="Schenkman S."/>
            <person name="de Vasconcelos A.T."/>
        </authorList>
    </citation>
    <scope>NUCLEOTIDE SEQUENCE [LARGE SCALE GENOMIC DNA]</scope>
</reference>
<dbReference type="Proteomes" id="UP000015354">
    <property type="component" value="Unassembled WGS sequence"/>
</dbReference>
<feature type="region of interest" description="Disordered" evidence="1">
    <location>
        <begin position="1"/>
        <end position="54"/>
    </location>
</feature>
<sequence length="1004" mass="109462">MEDDDDDDVYASARARSGGRDSDAREDEDDLDLFNEADAHQGGGGGAGGNGDYFEFEERNDPHHFYDQSMQQLQHPNNMMSLQEANNAAANSWSRTQKMITMHTSPTTFSTTTPAASTAKALTASATTTANKRLERHIYQLLKESEVHLRCKQAERGIAASTVVTTTSRSPTPTRSGGRIKLDPLPPQTNSSNNNKNPNDPRTGAMSPDSFSRTDPTAWEDLPDRIDACTPDPNVHSSCMESGEMDSIHTNIFVGTPVSLSRIQDEEARGFRQLMQIPNTTDAATSHPHDVSLSRNANNNNTTVFTNEDEDDDLLLLSLLEHYAREGEGDAPRPPAVDRLSRSIHNPERLLAKLLLIANFENHLVQHTQTGVSVAVPTTPPRPGRPSPSTAKGGSKGPAPATTRAKTKPLPAVLGVAERSSAVLRKLIFENEETEKKIHFLQVLEMEKANTYMQEVTEKRREMLEESLAPSSGRKPTKKGATKLLDWEEKYPLRGQAAAESHSTSTTSATSPAASSGPSSANVSGLHVSTDVLLEQKRIAVFGEVLKRNEREKQNARNAYLDVLTLLCRQTYGGDLTAPAASGLLVPARGEKEGSEGGTPPPAPLLSIGPFAVQSSVATLNLNDTTGGGDARQASMTATMVSRKKPSLNEKIMIALDNTVQYAREWLRHAAAATEHRITRRTMLTADHLIDNNSSTNSHSKQNNSTNKNNASTASHTLPHTHNLSFLDDDDSVEDCDDVDIYDRDQKEAFAFVMHAYFHDRSLFIHFSLQQFLQYVAAFFGIRPRPYRLFLSHFLSTNATMNSDAVAHLNAGGGGGAVHAKSKNNFFLDYEGRFRAVDKTIKGKDLTEEITARLTIHGVRRVPLQVDTDDLAFGGAAAAADATGAGLGENMYRVHIQAARQSMMTAAVSHMNANSTAAALRGGPSAAQKEETNVSFQHQAFVLHLYDATSISFFLLKNNKKIAEGGFHLSNNNSSLKNKGSVVWLPLKGRGCHNTEMKLTIELL</sequence>
<evidence type="ECO:0000313" key="3">
    <source>
        <dbReference type="Proteomes" id="UP000015354"/>
    </source>
</evidence>